<comment type="caution">
    <text evidence="2">The sequence shown here is derived from an EMBL/GenBank/DDBJ whole genome shotgun (WGS) entry which is preliminary data.</text>
</comment>
<reference evidence="2 3" key="1">
    <citation type="journal article" date="2019" name="Commun. Biol.">
        <title>The bagworm genome reveals a unique fibroin gene that provides high tensile strength.</title>
        <authorList>
            <person name="Kono N."/>
            <person name="Nakamura H."/>
            <person name="Ohtoshi R."/>
            <person name="Tomita M."/>
            <person name="Numata K."/>
            <person name="Arakawa K."/>
        </authorList>
    </citation>
    <scope>NUCLEOTIDE SEQUENCE [LARGE SCALE GENOMIC DNA]</scope>
</reference>
<organism evidence="2 3">
    <name type="scientific">Eumeta variegata</name>
    <name type="common">Bagworm moth</name>
    <name type="synonym">Eumeta japonica</name>
    <dbReference type="NCBI Taxonomy" id="151549"/>
    <lineage>
        <taxon>Eukaryota</taxon>
        <taxon>Metazoa</taxon>
        <taxon>Ecdysozoa</taxon>
        <taxon>Arthropoda</taxon>
        <taxon>Hexapoda</taxon>
        <taxon>Insecta</taxon>
        <taxon>Pterygota</taxon>
        <taxon>Neoptera</taxon>
        <taxon>Endopterygota</taxon>
        <taxon>Lepidoptera</taxon>
        <taxon>Glossata</taxon>
        <taxon>Ditrysia</taxon>
        <taxon>Tineoidea</taxon>
        <taxon>Psychidae</taxon>
        <taxon>Oiketicinae</taxon>
        <taxon>Eumeta</taxon>
    </lineage>
</organism>
<dbReference type="EMBL" id="BGZK01000359">
    <property type="protein sequence ID" value="GBP39103.1"/>
    <property type="molecule type" value="Genomic_DNA"/>
</dbReference>
<dbReference type="Proteomes" id="UP000299102">
    <property type="component" value="Unassembled WGS sequence"/>
</dbReference>
<keyword evidence="3" id="KW-1185">Reference proteome</keyword>
<sequence length="88" mass="9267">MLIRTGTALTKVPYGSLNSVASTCDAPGTMSDAQFGKPCDGAKLKAARYDDTEDSDTRRGTKGSASKDGRRVEGIFFFSGEPAKLSLS</sequence>
<gene>
    <name evidence="2" type="ORF">EVAR_27464_1</name>
</gene>
<evidence type="ECO:0000256" key="1">
    <source>
        <dbReference type="SAM" id="MobiDB-lite"/>
    </source>
</evidence>
<evidence type="ECO:0000313" key="2">
    <source>
        <dbReference type="EMBL" id="GBP39103.1"/>
    </source>
</evidence>
<protein>
    <submittedName>
        <fullName evidence="2">Uncharacterized protein</fullName>
    </submittedName>
</protein>
<accession>A0A4C1VKI0</accession>
<evidence type="ECO:0000313" key="3">
    <source>
        <dbReference type="Proteomes" id="UP000299102"/>
    </source>
</evidence>
<proteinExistence type="predicted"/>
<feature type="region of interest" description="Disordered" evidence="1">
    <location>
        <begin position="47"/>
        <end position="68"/>
    </location>
</feature>
<dbReference type="AlphaFoldDB" id="A0A4C1VKI0"/>
<name>A0A4C1VKI0_EUMVA</name>